<accession>A0A3G5A4Z7</accession>
<evidence type="ECO:0000313" key="1">
    <source>
        <dbReference type="EMBL" id="AYV80559.1"/>
    </source>
</evidence>
<dbReference type="InterPro" id="IPR015915">
    <property type="entry name" value="Kelch-typ_b-propeller"/>
</dbReference>
<gene>
    <name evidence="1" type="ORF">Harvfovirus3_4</name>
</gene>
<name>A0A3G5A4Z7_9VIRU</name>
<dbReference type="EMBL" id="MK072245">
    <property type="protein sequence ID" value="AYV80559.1"/>
    <property type="molecule type" value="Genomic_DNA"/>
</dbReference>
<reference evidence="1" key="1">
    <citation type="submission" date="2018-10" db="EMBL/GenBank/DDBJ databases">
        <title>Hidden diversity of soil giant viruses.</title>
        <authorList>
            <person name="Schulz F."/>
            <person name="Alteio L."/>
            <person name="Goudeau D."/>
            <person name="Ryan E.M."/>
            <person name="Malmstrom R.R."/>
            <person name="Blanchard J."/>
            <person name="Woyke T."/>
        </authorList>
    </citation>
    <scope>NUCLEOTIDE SEQUENCE</scope>
    <source>
        <strain evidence="1">HAV1</strain>
    </source>
</reference>
<proteinExistence type="predicted"/>
<sequence length="411" mass="43337">MTKQYIEIDRLVGSNGEFSAQGYSVSLSGDGQTLAVGGPVDNNSYGAVWIFIKCNDEEWIEDEKLIPAGFDSGTAGFAVALSSDGKTLAVGARLSNGTAIYTRNDCDKWIQFKYILVGTGGSGFFQGFSVALTACGDLLAVGDVTDGNGNGAVWLFKKSDSDSDSDSDWFQIGEKLVVSDEFVSLGSSVAFSDNGDILAIGGRSDNGGIGATWIFIKQNNQWIQNQKIIGSDSIDTQIQGTSVSLNGNGNILAVGGPGGNGAAWVFARTNNGQFVQLGNKLVPQGPEIFTFGESVDLSHNGKLLAVGATDPSTENLAYLTNKFLLSEINIERKPKTNTNTNKNTGKTFVFRRENNNYIQYGPPLVGSDSAENQLQGHSVSFSSSGCTLAIGGPDTSTGAGATWLFSLINIS</sequence>
<organism evidence="1">
    <name type="scientific">Harvfovirus sp</name>
    <dbReference type="NCBI Taxonomy" id="2487768"/>
    <lineage>
        <taxon>Viruses</taxon>
        <taxon>Varidnaviria</taxon>
        <taxon>Bamfordvirae</taxon>
        <taxon>Nucleocytoviricota</taxon>
        <taxon>Megaviricetes</taxon>
        <taxon>Imitervirales</taxon>
        <taxon>Mimiviridae</taxon>
        <taxon>Klosneuvirinae</taxon>
    </lineage>
</organism>
<dbReference type="PANTHER" id="PTHR36220:SF1">
    <property type="entry name" value="GAMMA TUBULIN COMPLEX COMPONENT C-TERMINAL DOMAIN-CONTAINING PROTEIN"/>
    <property type="match status" value="1"/>
</dbReference>
<dbReference type="SUPFAM" id="SSF82171">
    <property type="entry name" value="DPP6 N-terminal domain-like"/>
    <property type="match status" value="1"/>
</dbReference>
<dbReference type="Gene3D" id="2.120.10.80">
    <property type="entry name" value="Kelch-type beta propeller"/>
    <property type="match status" value="1"/>
</dbReference>
<dbReference type="PANTHER" id="PTHR36220">
    <property type="entry name" value="UNNAMED PRODUCT"/>
    <property type="match status" value="1"/>
</dbReference>
<protein>
    <submittedName>
        <fullName evidence="1">Uncharacterized protein</fullName>
    </submittedName>
</protein>